<comment type="caution">
    <text evidence="1">The sequence shown here is derived from an EMBL/GenBank/DDBJ whole genome shotgun (WGS) entry which is preliminary data.</text>
</comment>
<reference evidence="1 2" key="1">
    <citation type="submission" date="2024-03" db="EMBL/GenBank/DDBJ databases">
        <authorList>
            <person name="Martinez-Hernandez J."/>
        </authorList>
    </citation>
    <scope>NUCLEOTIDE SEQUENCE [LARGE SCALE GENOMIC DNA]</scope>
</reference>
<sequence>MPPKARPSISCSTKNVEESLGMLCFITTDLRSLENNLLSIDTISLQWCCHATHFLKTMHSHFCIFTEKSENPTSFWEGAHSEHPNSAEIKREIERLEGESRQLYGIQRWKDIDFKVNCGPKIKANDSNAMHLANVLKTIMAVMSMLLFSVLFYPVSVKVDQKVFDQFPQLKSISTSLKNIVYVLSHRLHKIQDLSVPVLVEYKMTEKIVMHMKADILQGDAMDRRFSQKNSDLLQNSSVVLRNGLQLFENAVNELFDEVTRGRSRLLGIDR</sequence>
<dbReference type="EMBL" id="CAXHTB010000017">
    <property type="protein sequence ID" value="CAL0323390.1"/>
    <property type="molecule type" value="Genomic_DNA"/>
</dbReference>
<dbReference type="Proteomes" id="UP001497480">
    <property type="component" value="Unassembled WGS sequence"/>
</dbReference>
<protein>
    <submittedName>
        <fullName evidence="1">Uncharacterized protein</fullName>
    </submittedName>
</protein>
<organism evidence="1 2">
    <name type="scientific">Lupinus luteus</name>
    <name type="common">European yellow lupine</name>
    <dbReference type="NCBI Taxonomy" id="3873"/>
    <lineage>
        <taxon>Eukaryota</taxon>
        <taxon>Viridiplantae</taxon>
        <taxon>Streptophyta</taxon>
        <taxon>Embryophyta</taxon>
        <taxon>Tracheophyta</taxon>
        <taxon>Spermatophyta</taxon>
        <taxon>Magnoliopsida</taxon>
        <taxon>eudicotyledons</taxon>
        <taxon>Gunneridae</taxon>
        <taxon>Pentapetalae</taxon>
        <taxon>rosids</taxon>
        <taxon>fabids</taxon>
        <taxon>Fabales</taxon>
        <taxon>Fabaceae</taxon>
        <taxon>Papilionoideae</taxon>
        <taxon>50 kb inversion clade</taxon>
        <taxon>genistoids sensu lato</taxon>
        <taxon>core genistoids</taxon>
        <taxon>Genisteae</taxon>
        <taxon>Lupinus</taxon>
    </lineage>
</organism>
<accession>A0AAV1XNS8</accession>
<dbReference type="AlphaFoldDB" id="A0AAV1XNS8"/>
<gene>
    <name evidence="1" type="ORF">LLUT_LOCUS24450</name>
</gene>
<keyword evidence="2" id="KW-1185">Reference proteome</keyword>
<proteinExistence type="predicted"/>
<name>A0AAV1XNS8_LUPLU</name>
<evidence type="ECO:0000313" key="2">
    <source>
        <dbReference type="Proteomes" id="UP001497480"/>
    </source>
</evidence>
<evidence type="ECO:0000313" key="1">
    <source>
        <dbReference type="EMBL" id="CAL0323390.1"/>
    </source>
</evidence>